<organism evidence="17">
    <name type="scientific">Blautia glucerasea</name>
    <dbReference type="NCBI Taxonomy" id="536633"/>
    <lineage>
        <taxon>Bacteria</taxon>
        <taxon>Bacillati</taxon>
        <taxon>Bacillota</taxon>
        <taxon>Clostridia</taxon>
        <taxon>Lachnospirales</taxon>
        <taxon>Lachnospiraceae</taxon>
        <taxon>Blautia</taxon>
    </lineage>
</organism>
<evidence type="ECO:0000256" key="5">
    <source>
        <dbReference type="ARBA" id="ARBA00022553"/>
    </source>
</evidence>
<dbReference type="Pfam" id="PF00512">
    <property type="entry name" value="HisKA"/>
    <property type="match status" value="1"/>
</dbReference>
<evidence type="ECO:0000313" key="17">
    <source>
        <dbReference type="EMBL" id="VYS80078.1"/>
    </source>
</evidence>
<dbReference type="InterPro" id="IPR050398">
    <property type="entry name" value="HssS/ArlS-like"/>
</dbReference>
<keyword evidence="12" id="KW-0902">Two-component regulatory system</keyword>
<dbReference type="Gene3D" id="6.10.340.10">
    <property type="match status" value="1"/>
</dbReference>
<evidence type="ECO:0000259" key="15">
    <source>
        <dbReference type="PROSITE" id="PS50109"/>
    </source>
</evidence>
<dbReference type="InterPro" id="IPR036890">
    <property type="entry name" value="HATPase_C_sf"/>
</dbReference>
<accession>A0A6N2RI38</accession>
<keyword evidence="8" id="KW-0547">Nucleotide-binding</keyword>
<dbReference type="EMBL" id="CACRST010000007">
    <property type="protein sequence ID" value="VYS80078.1"/>
    <property type="molecule type" value="Genomic_DNA"/>
</dbReference>
<dbReference type="SMART" id="SM00304">
    <property type="entry name" value="HAMP"/>
    <property type="match status" value="1"/>
</dbReference>
<dbReference type="EC" id="2.7.13.3" evidence="3"/>
<sequence>MTYKKTHREWKLTRELLVIFLAGLFCALAFTFFMINRRFGAYAWVLEKGLLHDNRQAYGKWLKETAPDYSIKQPEVYMPIFEQKADDYIWLGLYDKQTGQYIESFFAKILESSFWGSWAWSDTDVAAQGMEIPVEIQLEFKDGTAMATLMSYQSVKFFAVYYLLIIFLDSSLVLCPILIFIHRRMKYLGQVRREAAVMGEGDMGHPVTIKGKDEISALASEFNSLRLALKISIENERQAYLDNQELIRALSHDIRTPLTSLNGYLEILKRKKGNPDNYPVYIQKCLEKTKELKDMTDQMFEYALVFENPGETVKEEYHFYRLAKEIKKQSEYLILQGFSVHLDLAEELPETVWMANPFLIQRLIANLCSNILRYGDRQEAVDVIYKKEEKGVSIWFVNGVSKKRQAAGSGVGLKSAEKIAAIHGGTLFYEENQREFRVKIYFPI</sequence>
<proteinExistence type="predicted"/>
<dbReference type="InterPro" id="IPR005467">
    <property type="entry name" value="His_kinase_dom"/>
</dbReference>
<dbReference type="Pfam" id="PF00672">
    <property type="entry name" value="HAMP"/>
    <property type="match status" value="1"/>
</dbReference>
<keyword evidence="11 14" id="KW-1133">Transmembrane helix</keyword>
<comment type="catalytic activity">
    <reaction evidence="1">
        <text>ATP + protein L-histidine = ADP + protein N-phospho-L-histidine.</text>
        <dbReference type="EC" id="2.7.13.3"/>
    </reaction>
</comment>
<evidence type="ECO:0000256" key="9">
    <source>
        <dbReference type="ARBA" id="ARBA00022777"/>
    </source>
</evidence>
<dbReference type="CDD" id="cd00082">
    <property type="entry name" value="HisKA"/>
    <property type="match status" value="1"/>
</dbReference>
<keyword evidence="6 17" id="KW-0808">Transferase</keyword>
<evidence type="ECO:0000256" key="1">
    <source>
        <dbReference type="ARBA" id="ARBA00000085"/>
    </source>
</evidence>
<gene>
    <name evidence="17" type="primary">czcS</name>
    <name evidence="17" type="ORF">BGLFYP119_00638</name>
</gene>
<evidence type="ECO:0000256" key="12">
    <source>
        <dbReference type="ARBA" id="ARBA00023012"/>
    </source>
</evidence>
<dbReference type="RefSeq" id="WP_412110045.1">
    <property type="nucleotide sequence ID" value="NZ_CACRST010000007.1"/>
</dbReference>
<dbReference type="SUPFAM" id="SSF47384">
    <property type="entry name" value="Homodimeric domain of signal transducing histidine kinase"/>
    <property type="match status" value="1"/>
</dbReference>
<evidence type="ECO:0000256" key="11">
    <source>
        <dbReference type="ARBA" id="ARBA00022989"/>
    </source>
</evidence>
<evidence type="ECO:0000256" key="3">
    <source>
        <dbReference type="ARBA" id="ARBA00012438"/>
    </source>
</evidence>
<dbReference type="SUPFAM" id="SSF55874">
    <property type="entry name" value="ATPase domain of HSP90 chaperone/DNA topoisomerase II/histidine kinase"/>
    <property type="match status" value="1"/>
</dbReference>
<evidence type="ECO:0000256" key="7">
    <source>
        <dbReference type="ARBA" id="ARBA00022692"/>
    </source>
</evidence>
<dbReference type="Gene3D" id="3.30.565.10">
    <property type="entry name" value="Histidine kinase-like ATPase, C-terminal domain"/>
    <property type="match status" value="1"/>
</dbReference>
<reference evidence="17" key="1">
    <citation type="submission" date="2019-11" db="EMBL/GenBank/DDBJ databases">
        <authorList>
            <person name="Feng L."/>
        </authorList>
    </citation>
    <scope>NUCLEOTIDE SEQUENCE</scope>
    <source>
        <strain evidence="17">BgluceraseaLFYP119</strain>
    </source>
</reference>
<feature type="domain" description="Histidine kinase" evidence="15">
    <location>
        <begin position="249"/>
        <end position="444"/>
    </location>
</feature>
<evidence type="ECO:0000256" key="13">
    <source>
        <dbReference type="ARBA" id="ARBA00023136"/>
    </source>
</evidence>
<evidence type="ECO:0000256" key="14">
    <source>
        <dbReference type="SAM" id="Phobius"/>
    </source>
</evidence>
<feature type="domain" description="HAMP" evidence="16">
    <location>
        <begin position="182"/>
        <end position="234"/>
    </location>
</feature>
<keyword evidence="10" id="KW-0067">ATP-binding</keyword>
<dbReference type="GO" id="GO:0000155">
    <property type="term" value="F:phosphorelay sensor kinase activity"/>
    <property type="evidence" value="ECO:0007669"/>
    <property type="project" value="InterPro"/>
</dbReference>
<dbReference type="PANTHER" id="PTHR45528:SF1">
    <property type="entry name" value="SENSOR HISTIDINE KINASE CPXA"/>
    <property type="match status" value="1"/>
</dbReference>
<dbReference type="PROSITE" id="PS50109">
    <property type="entry name" value="HIS_KIN"/>
    <property type="match status" value="1"/>
</dbReference>
<dbReference type="GO" id="GO:0005886">
    <property type="term" value="C:plasma membrane"/>
    <property type="evidence" value="ECO:0007669"/>
    <property type="project" value="UniProtKB-SubCell"/>
</dbReference>
<dbReference type="SMART" id="SM00388">
    <property type="entry name" value="HisKA"/>
    <property type="match status" value="1"/>
</dbReference>
<keyword evidence="13 14" id="KW-0472">Membrane</keyword>
<evidence type="ECO:0000256" key="10">
    <source>
        <dbReference type="ARBA" id="ARBA00022840"/>
    </source>
</evidence>
<keyword evidence="4" id="KW-1003">Cell membrane</keyword>
<dbReference type="GO" id="GO:0005524">
    <property type="term" value="F:ATP binding"/>
    <property type="evidence" value="ECO:0007669"/>
    <property type="project" value="UniProtKB-KW"/>
</dbReference>
<evidence type="ECO:0000256" key="2">
    <source>
        <dbReference type="ARBA" id="ARBA00004651"/>
    </source>
</evidence>
<dbReference type="PROSITE" id="PS50885">
    <property type="entry name" value="HAMP"/>
    <property type="match status" value="1"/>
</dbReference>
<name>A0A6N2RI38_9FIRM</name>
<keyword evidence="9" id="KW-0418">Kinase</keyword>
<dbReference type="InterPro" id="IPR003661">
    <property type="entry name" value="HisK_dim/P_dom"/>
</dbReference>
<dbReference type="AlphaFoldDB" id="A0A6N2RI38"/>
<dbReference type="PANTHER" id="PTHR45528">
    <property type="entry name" value="SENSOR HISTIDINE KINASE CPXA"/>
    <property type="match status" value="1"/>
</dbReference>
<evidence type="ECO:0000259" key="16">
    <source>
        <dbReference type="PROSITE" id="PS50885"/>
    </source>
</evidence>
<protein>
    <recommendedName>
        <fullName evidence="3">histidine kinase</fullName>
        <ecNumber evidence="3">2.7.13.3</ecNumber>
    </recommendedName>
</protein>
<dbReference type="InterPro" id="IPR036097">
    <property type="entry name" value="HisK_dim/P_sf"/>
</dbReference>
<evidence type="ECO:0000256" key="6">
    <source>
        <dbReference type="ARBA" id="ARBA00022679"/>
    </source>
</evidence>
<evidence type="ECO:0000256" key="4">
    <source>
        <dbReference type="ARBA" id="ARBA00022475"/>
    </source>
</evidence>
<feature type="transmembrane region" description="Helical" evidence="14">
    <location>
        <begin position="12"/>
        <end position="35"/>
    </location>
</feature>
<dbReference type="InterPro" id="IPR003660">
    <property type="entry name" value="HAMP_dom"/>
</dbReference>
<feature type="transmembrane region" description="Helical" evidence="14">
    <location>
        <begin position="159"/>
        <end position="181"/>
    </location>
</feature>
<keyword evidence="7 14" id="KW-0812">Transmembrane</keyword>
<dbReference type="Gene3D" id="1.10.287.130">
    <property type="match status" value="1"/>
</dbReference>
<keyword evidence="5" id="KW-0597">Phosphoprotein</keyword>
<comment type="subcellular location">
    <subcellularLocation>
        <location evidence="2">Cell membrane</location>
        <topology evidence="2">Multi-pass membrane protein</topology>
    </subcellularLocation>
</comment>
<dbReference type="CDD" id="cd06225">
    <property type="entry name" value="HAMP"/>
    <property type="match status" value="1"/>
</dbReference>
<evidence type="ECO:0000256" key="8">
    <source>
        <dbReference type="ARBA" id="ARBA00022741"/>
    </source>
</evidence>